<reference evidence="1 2" key="1">
    <citation type="submission" date="2022-02" db="EMBL/GenBank/DDBJ databases">
        <title>Genome of Erysipelotrichaceae sp. nov. NSJ-176 isolated from human feces.</title>
        <authorList>
            <person name="Abdugheni R."/>
        </authorList>
    </citation>
    <scope>NUCLEOTIDE SEQUENCE [LARGE SCALE GENOMIC DNA]</scope>
    <source>
        <strain evidence="1 2">NSJ-176</strain>
    </source>
</reference>
<protein>
    <submittedName>
        <fullName evidence="1">Uncharacterized protein</fullName>
    </submittedName>
</protein>
<gene>
    <name evidence="1" type="ORF">LQE99_13925</name>
</gene>
<accession>A0ABS9R9B8</accession>
<dbReference type="RefSeq" id="WP_117453222.1">
    <property type="nucleotide sequence ID" value="NZ_JAKVPQ010000011.1"/>
</dbReference>
<dbReference type="EMBL" id="JAKVPQ010000011">
    <property type="protein sequence ID" value="MCH4286220.1"/>
    <property type="molecule type" value="Genomic_DNA"/>
</dbReference>
<dbReference type="Proteomes" id="UP001202402">
    <property type="component" value="Unassembled WGS sequence"/>
</dbReference>
<sequence>MQNYICVSEWEITSGILCSDFHGNRKSGAHDLDQNSSQYHQRDHETIRNCNQMQKTKKVTN</sequence>
<proteinExistence type="predicted"/>
<comment type="caution">
    <text evidence="1">The sequence shown here is derived from an EMBL/GenBank/DDBJ whole genome shotgun (WGS) entry which is preliminary data.</text>
</comment>
<evidence type="ECO:0000313" key="1">
    <source>
        <dbReference type="EMBL" id="MCH4286220.1"/>
    </source>
</evidence>
<name>A0ABS9R9B8_9FIRM</name>
<keyword evidence="2" id="KW-1185">Reference proteome</keyword>
<organism evidence="1 2">
    <name type="scientific">Amedibacillus hominis</name>
    <dbReference type="NCBI Taxonomy" id="2897776"/>
    <lineage>
        <taxon>Bacteria</taxon>
        <taxon>Bacillati</taxon>
        <taxon>Bacillota</taxon>
        <taxon>Erysipelotrichia</taxon>
        <taxon>Erysipelotrichales</taxon>
        <taxon>Erysipelotrichaceae</taxon>
        <taxon>Amedibacillus</taxon>
    </lineage>
</organism>
<evidence type="ECO:0000313" key="2">
    <source>
        <dbReference type="Proteomes" id="UP001202402"/>
    </source>
</evidence>